<evidence type="ECO:0000313" key="2">
    <source>
        <dbReference type="EMBL" id="KAF2089951.1"/>
    </source>
</evidence>
<gene>
    <name evidence="2" type="ORF">K490DRAFT_35527</name>
</gene>
<dbReference type="SUPFAM" id="SSF82199">
    <property type="entry name" value="SET domain"/>
    <property type="match status" value="1"/>
</dbReference>
<dbReference type="SMART" id="SM00317">
    <property type="entry name" value="SET"/>
    <property type="match status" value="1"/>
</dbReference>
<dbReference type="InterPro" id="IPR050869">
    <property type="entry name" value="H3K4_H4K5_MeTrfase"/>
</dbReference>
<dbReference type="InterPro" id="IPR001214">
    <property type="entry name" value="SET_dom"/>
</dbReference>
<evidence type="ECO:0000259" key="1">
    <source>
        <dbReference type="PROSITE" id="PS50280"/>
    </source>
</evidence>
<name>A0A9P4LWV3_9PEZI</name>
<dbReference type="CDD" id="cd20071">
    <property type="entry name" value="SET_SMYD"/>
    <property type="match status" value="1"/>
</dbReference>
<dbReference type="Pfam" id="PF00856">
    <property type="entry name" value="SET"/>
    <property type="match status" value="1"/>
</dbReference>
<keyword evidence="3" id="KW-1185">Reference proteome</keyword>
<protein>
    <submittedName>
        <fullName evidence="2">SET domain-containing protein</fullName>
    </submittedName>
</protein>
<organism evidence="2 3">
    <name type="scientific">Saccharata proteae CBS 121410</name>
    <dbReference type="NCBI Taxonomy" id="1314787"/>
    <lineage>
        <taxon>Eukaryota</taxon>
        <taxon>Fungi</taxon>
        <taxon>Dikarya</taxon>
        <taxon>Ascomycota</taxon>
        <taxon>Pezizomycotina</taxon>
        <taxon>Dothideomycetes</taxon>
        <taxon>Dothideomycetes incertae sedis</taxon>
        <taxon>Botryosphaeriales</taxon>
        <taxon>Saccharataceae</taxon>
        <taxon>Saccharata</taxon>
    </lineage>
</organism>
<dbReference type="Proteomes" id="UP000799776">
    <property type="component" value="Unassembled WGS sequence"/>
</dbReference>
<dbReference type="PANTHER" id="PTHR12197">
    <property type="entry name" value="HISTONE-LYSINE N-METHYLTRANSFERASE SMYD"/>
    <property type="match status" value="1"/>
</dbReference>
<dbReference type="PROSITE" id="PS50280">
    <property type="entry name" value="SET"/>
    <property type="match status" value="1"/>
</dbReference>
<comment type="caution">
    <text evidence="2">The sequence shown here is derived from an EMBL/GenBank/DDBJ whole genome shotgun (WGS) entry which is preliminary data.</text>
</comment>
<reference evidence="2" key="1">
    <citation type="journal article" date="2020" name="Stud. Mycol.">
        <title>101 Dothideomycetes genomes: a test case for predicting lifestyles and emergence of pathogens.</title>
        <authorList>
            <person name="Haridas S."/>
            <person name="Albert R."/>
            <person name="Binder M."/>
            <person name="Bloem J."/>
            <person name="Labutti K."/>
            <person name="Salamov A."/>
            <person name="Andreopoulos B."/>
            <person name="Baker S."/>
            <person name="Barry K."/>
            <person name="Bills G."/>
            <person name="Bluhm B."/>
            <person name="Cannon C."/>
            <person name="Castanera R."/>
            <person name="Culley D."/>
            <person name="Daum C."/>
            <person name="Ezra D."/>
            <person name="Gonzalez J."/>
            <person name="Henrissat B."/>
            <person name="Kuo A."/>
            <person name="Liang C."/>
            <person name="Lipzen A."/>
            <person name="Lutzoni F."/>
            <person name="Magnuson J."/>
            <person name="Mondo S."/>
            <person name="Nolan M."/>
            <person name="Ohm R."/>
            <person name="Pangilinan J."/>
            <person name="Park H.-J."/>
            <person name="Ramirez L."/>
            <person name="Alfaro M."/>
            <person name="Sun H."/>
            <person name="Tritt A."/>
            <person name="Yoshinaga Y."/>
            <person name="Zwiers L.-H."/>
            <person name="Turgeon B."/>
            <person name="Goodwin S."/>
            <person name="Spatafora J."/>
            <person name="Crous P."/>
            <person name="Grigoriev I."/>
        </authorList>
    </citation>
    <scope>NUCLEOTIDE SEQUENCE</scope>
    <source>
        <strain evidence="2">CBS 121410</strain>
    </source>
</reference>
<sequence>MDQQSGVPYGSPASPLFSVQETASSGRGVFATETIPKGTALWSTGGPDADVVLREYRRELCAYCFKYDRGREWKLRNSAAGFAYCSEACREKWAETLEEDGVEAWMQVEKLNKGSSREIEMVNAVNPIPTEGDVGEAWEEADIKARLIRLARSGSTTKTHRKALASALAAPPCPDILAFLLSGILMRARKSDEWQRTLALWPNTTPYKSHADLEEHTRSFLHLVSVLPPTLLEHATRETCFLLSTRDSHNSFGIRSLDDDGAEFFGYGIWASASYFNHSCSPNVRKKRVGRQWYFRASRDIGLGEELCITYLSGEERALPTKERREMLKNAWGFRCGCAKCRAGA</sequence>
<dbReference type="Gene3D" id="2.170.270.10">
    <property type="entry name" value="SET domain"/>
    <property type="match status" value="1"/>
</dbReference>
<accession>A0A9P4LWV3</accession>
<feature type="domain" description="SET" evidence="1">
    <location>
        <begin position="15"/>
        <end position="312"/>
    </location>
</feature>
<dbReference type="EMBL" id="ML978713">
    <property type="protein sequence ID" value="KAF2089951.1"/>
    <property type="molecule type" value="Genomic_DNA"/>
</dbReference>
<dbReference type="GO" id="GO:0005634">
    <property type="term" value="C:nucleus"/>
    <property type="evidence" value="ECO:0007669"/>
    <property type="project" value="TreeGrafter"/>
</dbReference>
<dbReference type="AlphaFoldDB" id="A0A9P4LWV3"/>
<evidence type="ECO:0000313" key="3">
    <source>
        <dbReference type="Proteomes" id="UP000799776"/>
    </source>
</evidence>
<proteinExistence type="predicted"/>
<dbReference type="PANTHER" id="PTHR12197:SF294">
    <property type="entry name" value="POTENTIAL PROTEIN LYSINE METHYLTRANSFERASE SET6"/>
    <property type="match status" value="1"/>
</dbReference>
<dbReference type="OrthoDB" id="1028014at2759"/>
<dbReference type="InterPro" id="IPR046341">
    <property type="entry name" value="SET_dom_sf"/>
</dbReference>